<dbReference type="InterPro" id="IPR041679">
    <property type="entry name" value="DNA2/NAM7-like_C"/>
</dbReference>
<reference evidence="8 9" key="1">
    <citation type="submission" date="2024-04" db="EMBL/GenBank/DDBJ databases">
        <title>genome sequences of Mucor flavus KT1a and Helicostylum pulchrum KT1b strains isolated from the surface of a dry-aged beef.</title>
        <authorList>
            <person name="Toyotome T."/>
            <person name="Hosono M."/>
            <person name="Torimaru M."/>
            <person name="Fukuda K."/>
            <person name="Mikami N."/>
        </authorList>
    </citation>
    <scope>NUCLEOTIDE SEQUENCE [LARGE SCALE GENOMIC DNA]</scope>
    <source>
        <strain evidence="8 9">KT1a</strain>
    </source>
</reference>
<evidence type="ECO:0000256" key="2">
    <source>
        <dbReference type="ARBA" id="ARBA00022741"/>
    </source>
</evidence>
<comment type="similarity">
    <text evidence="1">Belongs to the DNA2/NAM7 helicase family.</text>
</comment>
<keyword evidence="4" id="KW-0347">Helicase</keyword>
<comment type="caution">
    <text evidence="8">The sequence shown here is derived from an EMBL/GenBank/DDBJ whole genome shotgun (WGS) entry which is preliminary data.</text>
</comment>
<dbReference type="InterPro" id="IPR027417">
    <property type="entry name" value="P-loop_NTPase"/>
</dbReference>
<dbReference type="SUPFAM" id="SSF52540">
    <property type="entry name" value="P-loop containing nucleoside triphosphate hydrolases"/>
    <property type="match status" value="1"/>
</dbReference>
<sequence length="638" mass="72297">MPRAFVNHLIDLVSQEREAALNSERKALLGHPLDMAKKGIAILNLRELGENIVLEPITTGDKVQIQGYGSMFDPHDEETTGIISEITLTTIHILTINEISITDSCNMWHLLTFLSAKFPTDETFKRMSEALKKLNSRLGVSIENNDYFSSLFFPRIRPLDEVKFIDQDLDRSQIEAVAFSIGPNKISLIHGPPGVSDIYLDKQLVENQKLRLLVCAPSNVAVDNVLRRIMKYEHINTLRVGNIARISSDLHSRTVEELSDDKFEYTKDSLTIRPGTDTLSKLIASLSLEELASRSIEKTCFQQGKSPAVLLKEADVVFCTLNGSGCVMMEDENFDVAIIDEAGQATEPDCWIALLKAKKAILCGDHLQLPPTVISQPDSINDPRPKGLSTLNDLSYTMFDRLTDMHGEKIIRTLTMQYRMHKEIMKFSSQELYDNKLVAHKSVAGHLLIDLPGVNICESTKYPLMLIDTRDWNVFHETQRRKNSAERSFSNDMEVALVEKHIEILMEQGGLKEAQIGVITPYAAQVFSLQDVINKRWKDIEINSIDGYQGREKECIIISMVRSNKEGNVGFLSDKRRLNVAMTRARRQLVVIGDTRTLLHKGPRISLSSPLSREFLINWIRWLNKKSNKQLSQRYLSF</sequence>
<evidence type="ECO:0008006" key="10">
    <source>
        <dbReference type="Google" id="ProtNLM"/>
    </source>
</evidence>
<feature type="domain" description="DNA2/NAM7 helicase helicase" evidence="6">
    <location>
        <begin position="169"/>
        <end position="273"/>
    </location>
</feature>
<feature type="domain" description="DNA2/NAM7 helicase helicase" evidence="6">
    <location>
        <begin position="308"/>
        <end position="376"/>
    </location>
</feature>
<dbReference type="PANTHER" id="PTHR43788:SF8">
    <property type="entry name" value="DNA-BINDING PROTEIN SMUBP-2"/>
    <property type="match status" value="1"/>
</dbReference>
<dbReference type="Gene3D" id="2.40.30.270">
    <property type="match status" value="1"/>
</dbReference>
<evidence type="ECO:0000256" key="5">
    <source>
        <dbReference type="ARBA" id="ARBA00022840"/>
    </source>
</evidence>
<gene>
    <name evidence="8" type="ORF">MFLAVUS_003478</name>
</gene>
<dbReference type="Gene3D" id="3.40.50.300">
    <property type="entry name" value="P-loop containing nucleotide triphosphate hydrolases"/>
    <property type="match status" value="2"/>
</dbReference>
<dbReference type="EMBL" id="BAABUK010000006">
    <property type="protein sequence ID" value="GAA5810060.1"/>
    <property type="molecule type" value="Genomic_DNA"/>
</dbReference>
<feature type="domain" description="DNA2/NAM7 helicase-like C-terminal" evidence="7">
    <location>
        <begin position="395"/>
        <end position="595"/>
    </location>
</feature>
<dbReference type="InterPro" id="IPR050534">
    <property type="entry name" value="Coronavir_polyprotein_1ab"/>
</dbReference>
<evidence type="ECO:0000259" key="7">
    <source>
        <dbReference type="Pfam" id="PF13087"/>
    </source>
</evidence>
<proteinExistence type="inferred from homology"/>
<dbReference type="Proteomes" id="UP001473302">
    <property type="component" value="Unassembled WGS sequence"/>
</dbReference>
<protein>
    <recommendedName>
        <fullName evidence="10">DNA helicase</fullName>
    </recommendedName>
</protein>
<evidence type="ECO:0000313" key="8">
    <source>
        <dbReference type="EMBL" id="GAA5810060.1"/>
    </source>
</evidence>
<name>A0ABP9YT81_9FUNG</name>
<evidence type="ECO:0000256" key="4">
    <source>
        <dbReference type="ARBA" id="ARBA00022806"/>
    </source>
</evidence>
<dbReference type="CDD" id="cd18808">
    <property type="entry name" value="SF1_C_Upf1"/>
    <property type="match status" value="1"/>
</dbReference>
<evidence type="ECO:0000256" key="1">
    <source>
        <dbReference type="ARBA" id="ARBA00007913"/>
    </source>
</evidence>
<evidence type="ECO:0000313" key="9">
    <source>
        <dbReference type="Proteomes" id="UP001473302"/>
    </source>
</evidence>
<dbReference type="Pfam" id="PF13086">
    <property type="entry name" value="AAA_11"/>
    <property type="match status" value="2"/>
</dbReference>
<keyword evidence="9" id="KW-1185">Reference proteome</keyword>
<dbReference type="Pfam" id="PF13087">
    <property type="entry name" value="AAA_12"/>
    <property type="match status" value="1"/>
</dbReference>
<keyword evidence="3" id="KW-0378">Hydrolase</keyword>
<keyword evidence="2" id="KW-0547">Nucleotide-binding</keyword>
<evidence type="ECO:0000259" key="6">
    <source>
        <dbReference type="Pfam" id="PF13086"/>
    </source>
</evidence>
<keyword evidence="5" id="KW-0067">ATP-binding</keyword>
<accession>A0ABP9YT81</accession>
<dbReference type="PANTHER" id="PTHR43788">
    <property type="entry name" value="DNA2/NAM7 HELICASE FAMILY MEMBER"/>
    <property type="match status" value="1"/>
</dbReference>
<organism evidence="8 9">
    <name type="scientific">Mucor flavus</name>
    <dbReference type="NCBI Taxonomy" id="439312"/>
    <lineage>
        <taxon>Eukaryota</taxon>
        <taxon>Fungi</taxon>
        <taxon>Fungi incertae sedis</taxon>
        <taxon>Mucoromycota</taxon>
        <taxon>Mucoromycotina</taxon>
        <taxon>Mucoromycetes</taxon>
        <taxon>Mucorales</taxon>
        <taxon>Mucorineae</taxon>
        <taxon>Mucoraceae</taxon>
        <taxon>Mucor</taxon>
    </lineage>
</organism>
<dbReference type="InterPro" id="IPR041677">
    <property type="entry name" value="DNA2/NAM7_AAA_11"/>
</dbReference>
<dbReference type="InterPro" id="IPR047187">
    <property type="entry name" value="SF1_C_Upf1"/>
</dbReference>
<evidence type="ECO:0000256" key="3">
    <source>
        <dbReference type="ARBA" id="ARBA00022801"/>
    </source>
</evidence>